<reference evidence="5" key="2">
    <citation type="submission" date="2025-08" db="UniProtKB">
        <authorList>
            <consortium name="Ensembl"/>
        </authorList>
    </citation>
    <scope>IDENTIFICATION</scope>
</reference>
<evidence type="ECO:0008006" key="7">
    <source>
        <dbReference type="Google" id="ProtNLM"/>
    </source>
</evidence>
<feature type="region of interest" description="Disordered" evidence="4">
    <location>
        <begin position="1353"/>
        <end position="1385"/>
    </location>
</feature>
<dbReference type="PROSITE" id="PS51450">
    <property type="entry name" value="LRR"/>
    <property type="match status" value="6"/>
</dbReference>
<name>G1KKT9_ANOCA</name>
<feature type="region of interest" description="Disordered" evidence="4">
    <location>
        <begin position="19"/>
        <end position="47"/>
    </location>
</feature>
<feature type="compositionally biased region" description="Basic and acidic residues" evidence="4">
    <location>
        <begin position="512"/>
        <end position="544"/>
    </location>
</feature>
<feature type="region of interest" description="Disordered" evidence="4">
    <location>
        <begin position="409"/>
        <end position="488"/>
    </location>
</feature>
<dbReference type="InterPro" id="IPR000048">
    <property type="entry name" value="IQ_motif_EF-hand-BS"/>
</dbReference>
<dbReference type="FunFam" id="3.80.10.10:FF:001142">
    <property type="entry name" value="Leucine-rich repeats and IQ motif containing 1"/>
    <property type="match status" value="1"/>
</dbReference>
<proteinExistence type="predicted"/>
<dbReference type="STRING" id="28377.ENSACAP00000010863"/>
<dbReference type="Pfam" id="PF00612">
    <property type="entry name" value="IQ"/>
    <property type="match status" value="4"/>
</dbReference>
<dbReference type="SUPFAM" id="SSF52540">
    <property type="entry name" value="P-loop containing nucleoside triphosphate hydrolases"/>
    <property type="match status" value="1"/>
</dbReference>
<dbReference type="InterPro" id="IPR027417">
    <property type="entry name" value="P-loop_NTPase"/>
</dbReference>
<feature type="region of interest" description="Disordered" evidence="4">
    <location>
        <begin position="1134"/>
        <end position="1164"/>
    </location>
</feature>
<dbReference type="SMART" id="SM00369">
    <property type="entry name" value="LRR_TYP"/>
    <property type="match status" value="4"/>
</dbReference>
<feature type="compositionally biased region" description="Polar residues" evidence="4">
    <location>
        <begin position="1358"/>
        <end position="1379"/>
    </location>
</feature>
<feature type="compositionally biased region" description="Basic and acidic residues" evidence="4">
    <location>
        <begin position="409"/>
        <end position="420"/>
    </location>
</feature>
<dbReference type="GO" id="GO:0015630">
    <property type="term" value="C:microtubule cytoskeleton"/>
    <property type="evidence" value="ECO:0000318"/>
    <property type="project" value="GO_Central"/>
</dbReference>
<dbReference type="InterPro" id="IPR001611">
    <property type="entry name" value="Leu-rich_rpt"/>
</dbReference>
<dbReference type="KEGG" id="acs:100562428"/>
<organism evidence="5 6">
    <name type="scientific">Anolis carolinensis</name>
    <name type="common">Green anole</name>
    <name type="synonym">American chameleon</name>
    <dbReference type="NCBI Taxonomy" id="28377"/>
    <lineage>
        <taxon>Eukaryota</taxon>
        <taxon>Metazoa</taxon>
        <taxon>Chordata</taxon>
        <taxon>Craniata</taxon>
        <taxon>Vertebrata</taxon>
        <taxon>Euteleostomi</taxon>
        <taxon>Lepidosauria</taxon>
        <taxon>Squamata</taxon>
        <taxon>Bifurcata</taxon>
        <taxon>Unidentata</taxon>
        <taxon>Episquamata</taxon>
        <taxon>Toxicofera</taxon>
        <taxon>Iguania</taxon>
        <taxon>Dactyloidae</taxon>
        <taxon>Anolis</taxon>
    </lineage>
</organism>
<dbReference type="GeneTree" id="ENSGT00940000163898"/>
<feature type="compositionally biased region" description="Acidic residues" evidence="4">
    <location>
        <begin position="26"/>
        <end position="47"/>
    </location>
</feature>
<accession>G1KKT9</accession>
<feature type="compositionally biased region" description="Basic residues" evidence="4">
    <location>
        <begin position="1134"/>
        <end position="1144"/>
    </location>
</feature>
<feature type="region of interest" description="Disordered" evidence="4">
    <location>
        <begin position="503"/>
        <end position="544"/>
    </location>
</feature>
<dbReference type="Pfam" id="PF13855">
    <property type="entry name" value="LRR_8"/>
    <property type="match status" value="1"/>
</dbReference>
<evidence type="ECO:0000256" key="3">
    <source>
        <dbReference type="SAM" id="Coils"/>
    </source>
</evidence>
<evidence type="ECO:0000256" key="2">
    <source>
        <dbReference type="ARBA" id="ARBA00022737"/>
    </source>
</evidence>
<dbReference type="PANTHER" id="PTHR46652:SF7">
    <property type="entry name" value="LEUCINE-RICH REPEAT AND IQ DOMAIN-CONTAINING PROTEIN 1"/>
    <property type="match status" value="1"/>
</dbReference>
<keyword evidence="6" id="KW-1185">Reference proteome</keyword>
<dbReference type="eggNOG" id="KOG0531">
    <property type="taxonomic scope" value="Eukaryota"/>
</dbReference>
<dbReference type="SUPFAM" id="SSF52058">
    <property type="entry name" value="L domain-like"/>
    <property type="match status" value="1"/>
</dbReference>
<dbReference type="OrthoDB" id="266138at2759"/>
<dbReference type="Ensembl" id="ENSACAT00000011089.4">
    <property type="protein sequence ID" value="ENSACAP00000010863.4"/>
    <property type="gene ID" value="ENSACAG00000011087.4"/>
</dbReference>
<feature type="compositionally biased region" description="Polar residues" evidence="4">
    <location>
        <begin position="421"/>
        <end position="430"/>
    </location>
</feature>
<dbReference type="CDD" id="cd23767">
    <property type="entry name" value="IQCD"/>
    <property type="match status" value="3"/>
</dbReference>
<dbReference type="HOGENOM" id="CLU_002837_0_0_1"/>
<dbReference type="InterPro" id="IPR003591">
    <property type="entry name" value="Leu-rich_rpt_typical-subtyp"/>
</dbReference>
<evidence type="ECO:0000256" key="1">
    <source>
        <dbReference type="ARBA" id="ARBA00022614"/>
    </source>
</evidence>
<dbReference type="Bgee" id="ENSACAG00000011087">
    <property type="expression patterns" value="Expressed in dewlap and 10 other cell types or tissues"/>
</dbReference>
<evidence type="ECO:0000256" key="4">
    <source>
        <dbReference type="SAM" id="MobiDB-lite"/>
    </source>
</evidence>
<gene>
    <name evidence="5" type="primary">lrriq1</name>
</gene>
<dbReference type="SMART" id="SM00015">
    <property type="entry name" value="IQ"/>
    <property type="match status" value="4"/>
</dbReference>
<reference evidence="5 6" key="1">
    <citation type="submission" date="2009-12" db="EMBL/GenBank/DDBJ databases">
        <title>The Genome Sequence of Anolis carolinensis (Green Anole Lizard).</title>
        <authorList>
            <consortium name="The Genome Sequencing Platform"/>
            <person name="Di Palma F."/>
            <person name="Alfoldi J."/>
            <person name="Heiman D."/>
            <person name="Young S."/>
            <person name="Grabherr M."/>
            <person name="Johnson J."/>
            <person name="Lander E.S."/>
            <person name="Lindblad-Toh K."/>
        </authorList>
    </citation>
    <scope>NUCLEOTIDE SEQUENCE [LARGE SCALE GENOMIC DNA]</scope>
    <source>
        <strain evidence="5 6">JBL SC #1</strain>
    </source>
</reference>
<feature type="region of interest" description="Disordered" evidence="4">
    <location>
        <begin position="1532"/>
        <end position="1601"/>
    </location>
</feature>
<dbReference type="SMART" id="SM00365">
    <property type="entry name" value="LRR_SD22"/>
    <property type="match status" value="6"/>
</dbReference>
<dbReference type="Gene3D" id="1.20.5.190">
    <property type="match status" value="2"/>
</dbReference>
<feature type="coiled-coil region" evidence="3">
    <location>
        <begin position="311"/>
        <end position="397"/>
    </location>
</feature>
<dbReference type="InterPro" id="IPR032675">
    <property type="entry name" value="LRR_dom_sf"/>
</dbReference>
<evidence type="ECO:0000313" key="6">
    <source>
        <dbReference type="Proteomes" id="UP000001646"/>
    </source>
</evidence>
<keyword evidence="3" id="KW-0175">Coiled coil</keyword>
<reference evidence="5" key="3">
    <citation type="submission" date="2025-09" db="UniProtKB">
        <authorList>
            <consortium name="Ensembl"/>
        </authorList>
    </citation>
    <scope>IDENTIFICATION</scope>
</reference>
<keyword evidence="2" id="KW-0677">Repeat</keyword>
<feature type="coiled-coil region" evidence="3">
    <location>
        <begin position="168"/>
        <end position="278"/>
    </location>
</feature>
<sequence>MEEDYDDPALEEEIELELSKISYSSDVDDPDIDVSLEESPDSEPISDELPESVLHYLNFVRSRSQNAERIILQDLESEEMSSDIYTVIPTNASECLAEMAAEYNEDPEELKKRILSQIDDEEQQIKETSENTIEPNDNKDVPSNEVADGCFFPDDDETVVSFTFRDVEERCKQEYEDWVEKQKVLEDEQTKQLKAKREMKEAKNEEEEARRQQRLEELEAERMKLEVFHAQQQAMMEEELLKEEEAWKEQLRQHKELINNLHIQIEEEKRAFEEQQAMERQVWAELQNMAAVKIQSAFRAFIVYKKYAPVLKERRAELKRKRELREAVEKELKEKQERWDRRVLEKKEQEERERKRREEKEREEHIEKMKRLELYEKKKEIMKLQREQLLLEQLERKEKDNLEIVSKNMDTEFKKEEETKNSQQEESVTETGEMELDYNNKDVEIMKEEKIEGKEEEETKIQRGIASQNTDNALGKENSEEEINGIEQEKDKKEELIFERKQEISSEEEKEDEKHGIMHEKLQYADVRSEEETLKPRRKEDFETNNEKLLENDIKDHCSTTVEFQKNSEASILSFAVINQESSIHSNFVDVRLDSGDNGQIDRSYASENLKKQQVAKEIHGKVTDQWTKAENSGDYFEQPLTLSDSVEEKRLAWMKTCKSWSRIYREHQNKKLVERSKPRKCSAGLLPPLSAALIIQAGPWNALQQVTTVTFQDLPGCSLSTLSQCLKLQFLSLRRCGLLALEGLGNCKDLKYIDVEENNIQVINCENLENLCILILNKNNISSLHGLHGCSNLLNLELSYNKITRIGGLESLKNLQRLVVNHNQLISTKGLSETPTLVYIDCSFNHLTHVEGIENCGVLQILKLQGNNLSELPSLENHVLLRELDLEDNSISSLEKISLYWLPLLRTLCLSQNSLTEVAPLFSCVSLEKLDISNNCLLDLKSIVCCLNGCDSLRELIILGNPLLQEENWRCSLRKLLPHLKILNGENLSSDAEIPDERTTQRPEPGSFATFCQSQIQKIELVSKKATARSVDGFSADAAQLQCWYFEKLMKLSSEHRYAHEYGILHTTKREETEEQTGHLNREAIDIIEKNNVITGVKENKQVSLDTPERWITSEHTPAAAINSFKTLPEIRKSKKNQQKKKSVQYFPNHSEKSEDRSALISPNRNKFSKQITARNGGSHLQHSGSSQNLAAIAIQSYWRGYRVRKEISFCTRLHFSATIIQSLWRSYCVRKKILADNQEHLYLMDKHKAATILQALWRGFHLRKKLANALAAVKRDETEDEYKEVNMDEFIFDEAVIEKEWPALESTHFLSQTPLSSDQLPLPKYNETARCEDKSHHLTWPSHKNWQVRERPKSFLSENSQISNRSEQRTLPSQKTSLRAEKEEKISEEWGFKEVSTAQLMLRRAHKMKAKKYNSKKIDPAVRLALFKNNENKHPPVKPPKKAQTAKTGYFEDKEEFSHTDMSSEKMDKNRERTSQWLHTQVWDFEGASPKNETCKHFLPEIDPEILKGGRVQLVTSPVRREDTDLELVSVTSTTTFTQNREKNNQPHRHSTGSSKKEVPAPERSLLGPSHKERISFRDHQVQFSGGWGSGKKKAKPLK</sequence>
<protein>
    <recommendedName>
        <fullName evidence="7">Leucine rich repeats and IQ motif containing 1</fullName>
    </recommendedName>
</protein>
<evidence type="ECO:0000313" key="5">
    <source>
        <dbReference type="Ensembl" id="ENSACAP00000010863.4"/>
    </source>
</evidence>
<dbReference type="Gene3D" id="3.80.10.10">
    <property type="entry name" value="Ribonuclease Inhibitor"/>
    <property type="match status" value="3"/>
</dbReference>
<dbReference type="Proteomes" id="UP000001646">
    <property type="component" value="Chromosome 5"/>
</dbReference>
<feature type="compositionally biased region" description="Basic and acidic residues" evidence="4">
    <location>
        <begin position="1572"/>
        <end position="1583"/>
    </location>
</feature>
<dbReference type="PROSITE" id="PS50096">
    <property type="entry name" value="IQ"/>
    <property type="match status" value="3"/>
</dbReference>
<dbReference type="GO" id="GO:0009966">
    <property type="term" value="P:regulation of signal transduction"/>
    <property type="evidence" value="ECO:0007669"/>
    <property type="project" value="UniProtKB-ARBA"/>
</dbReference>
<dbReference type="CTD" id="84125"/>
<feature type="compositionally biased region" description="Basic and acidic residues" evidence="4">
    <location>
        <begin position="438"/>
        <end position="461"/>
    </location>
</feature>
<dbReference type="InterPro" id="IPR050836">
    <property type="entry name" value="SDS22/Internalin_LRR"/>
</dbReference>
<feature type="compositionally biased region" description="Polar residues" evidence="4">
    <location>
        <begin position="1532"/>
        <end position="1541"/>
    </location>
</feature>
<dbReference type="PANTHER" id="PTHR46652">
    <property type="entry name" value="LEUCINE-RICH REPEAT AND IQ DOMAIN-CONTAINING PROTEIN 1-RELATED"/>
    <property type="match status" value="1"/>
</dbReference>
<keyword evidence="1" id="KW-0433">Leucine-rich repeat</keyword>
<dbReference type="InParanoid" id="G1KKT9"/>
<dbReference type="GeneID" id="100562428"/>